<name>A0A7R9F4E3_9NEOP</name>
<feature type="region of interest" description="Disordered" evidence="1">
    <location>
        <begin position="34"/>
        <end position="60"/>
    </location>
</feature>
<feature type="compositionally biased region" description="Low complexity" evidence="1">
    <location>
        <begin position="36"/>
        <end position="56"/>
    </location>
</feature>
<evidence type="ECO:0000313" key="2">
    <source>
        <dbReference type="EMBL" id="CAD7446802.1"/>
    </source>
</evidence>
<accession>A0A7R9F4E3</accession>
<feature type="region of interest" description="Disordered" evidence="1">
    <location>
        <begin position="77"/>
        <end position="140"/>
    </location>
</feature>
<evidence type="ECO:0000256" key="1">
    <source>
        <dbReference type="SAM" id="MobiDB-lite"/>
    </source>
</evidence>
<feature type="compositionally biased region" description="Low complexity" evidence="1">
    <location>
        <begin position="120"/>
        <end position="129"/>
    </location>
</feature>
<feature type="compositionally biased region" description="Basic and acidic residues" evidence="1">
    <location>
        <begin position="274"/>
        <end position="284"/>
    </location>
</feature>
<organism evidence="2">
    <name type="scientific">Timema bartmani</name>
    <dbReference type="NCBI Taxonomy" id="61472"/>
    <lineage>
        <taxon>Eukaryota</taxon>
        <taxon>Metazoa</taxon>
        <taxon>Ecdysozoa</taxon>
        <taxon>Arthropoda</taxon>
        <taxon>Hexapoda</taxon>
        <taxon>Insecta</taxon>
        <taxon>Pterygota</taxon>
        <taxon>Neoptera</taxon>
        <taxon>Polyneoptera</taxon>
        <taxon>Phasmatodea</taxon>
        <taxon>Timematodea</taxon>
        <taxon>Timematoidea</taxon>
        <taxon>Timematidae</taxon>
        <taxon>Timema</taxon>
    </lineage>
</organism>
<dbReference type="AlphaFoldDB" id="A0A7R9F4E3"/>
<feature type="compositionally biased region" description="Polar residues" evidence="1">
    <location>
        <begin position="240"/>
        <end position="254"/>
    </location>
</feature>
<reference evidence="2" key="1">
    <citation type="submission" date="2020-11" db="EMBL/GenBank/DDBJ databases">
        <authorList>
            <person name="Tran Van P."/>
        </authorList>
    </citation>
    <scope>NUCLEOTIDE SEQUENCE</scope>
</reference>
<sequence length="395" mass="43989">MSFPQSSLRPTEITGMKRLIQASGLDDKKRLDLNQINSTSASSTPSNSSKISSGRSSNRECLSEIVGQEVGEASLSWLGSDNTKHRGTIPKQSLPPTRCEEGPIVNLSHKDLNERLPNTSSASSITQSSNGDSGTKDCMHPDETSTDCRINETYSFGLQTPVCLPKHLRSLQDPANIDEFYISGKQISLARMRRRNMVKTNNDTLTRKNITLHGETNAQEESVKIFKEANDIRNKEKSTNARSGETSEFSSSKGQGEPVSYKDGELQNATKIDNGSDREVRDNASDCSHSPMRKDESSFNNYETYLHRKEVNAQFPDKKHSLEDLKGAGEGCCQEARWQEDPPPDEEECPSLNSVLISDVSDEFVSCHGRICELIMNFFFAPKKIIAFQEYPQFS</sequence>
<gene>
    <name evidence="2" type="ORF">TBIB3V08_LOCUS9125</name>
</gene>
<proteinExistence type="predicted"/>
<feature type="region of interest" description="Disordered" evidence="1">
    <location>
        <begin position="234"/>
        <end position="300"/>
    </location>
</feature>
<dbReference type="EMBL" id="OD568308">
    <property type="protein sequence ID" value="CAD7446802.1"/>
    <property type="molecule type" value="Genomic_DNA"/>
</dbReference>
<protein>
    <submittedName>
        <fullName evidence="2">Uncharacterized protein</fullName>
    </submittedName>
</protein>